<evidence type="ECO:0000313" key="4">
    <source>
        <dbReference type="Proteomes" id="UP000799753"/>
    </source>
</evidence>
<keyword evidence="1" id="KW-0175">Coiled coil</keyword>
<dbReference type="EMBL" id="MU006777">
    <property type="protein sequence ID" value="KAF2645755.1"/>
    <property type="molecule type" value="Genomic_DNA"/>
</dbReference>
<organism evidence="3 4">
    <name type="scientific">Massarina eburnea CBS 473.64</name>
    <dbReference type="NCBI Taxonomy" id="1395130"/>
    <lineage>
        <taxon>Eukaryota</taxon>
        <taxon>Fungi</taxon>
        <taxon>Dikarya</taxon>
        <taxon>Ascomycota</taxon>
        <taxon>Pezizomycotina</taxon>
        <taxon>Dothideomycetes</taxon>
        <taxon>Pleosporomycetidae</taxon>
        <taxon>Pleosporales</taxon>
        <taxon>Massarineae</taxon>
        <taxon>Massarinaceae</taxon>
        <taxon>Massarina</taxon>
    </lineage>
</organism>
<evidence type="ECO:0000256" key="2">
    <source>
        <dbReference type="SAM" id="MobiDB-lite"/>
    </source>
</evidence>
<gene>
    <name evidence="3" type="ORF">P280DRAFT_503820</name>
</gene>
<feature type="compositionally biased region" description="Basic and acidic residues" evidence="2">
    <location>
        <begin position="167"/>
        <end position="178"/>
    </location>
</feature>
<evidence type="ECO:0000256" key="1">
    <source>
        <dbReference type="SAM" id="Coils"/>
    </source>
</evidence>
<protein>
    <submittedName>
        <fullName evidence="3">Uncharacterized protein</fullName>
    </submittedName>
</protein>
<feature type="coiled-coil region" evidence="1">
    <location>
        <begin position="219"/>
        <end position="246"/>
    </location>
</feature>
<reference evidence="3" key="1">
    <citation type="journal article" date="2020" name="Stud. Mycol.">
        <title>101 Dothideomycetes genomes: a test case for predicting lifestyles and emergence of pathogens.</title>
        <authorList>
            <person name="Haridas S."/>
            <person name="Albert R."/>
            <person name="Binder M."/>
            <person name="Bloem J."/>
            <person name="Labutti K."/>
            <person name="Salamov A."/>
            <person name="Andreopoulos B."/>
            <person name="Baker S."/>
            <person name="Barry K."/>
            <person name="Bills G."/>
            <person name="Bluhm B."/>
            <person name="Cannon C."/>
            <person name="Castanera R."/>
            <person name="Culley D."/>
            <person name="Daum C."/>
            <person name="Ezra D."/>
            <person name="Gonzalez J."/>
            <person name="Henrissat B."/>
            <person name="Kuo A."/>
            <person name="Liang C."/>
            <person name="Lipzen A."/>
            <person name="Lutzoni F."/>
            <person name="Magnuson J."/>
            <person name="Mondo S."/>
            <person name="Nolan M."/>
            <person name="Ohm R."/>
            <person name="Pangilinan J."/>
            <person name="Park H.-J."/>
            <person name="Ramirez L."/>
            <person name="Alfaro M."/>
            <person name="Sun H."/>
            <person name="Tritt A."/>
            <person name="Yoshinaga Y."/>
            <person name="Zwiers L.-H."/>
            <person name="Turgeon B."/>
            <person name="Goodwin S."/>
            <person name="Spatafora J."/>
            <person name="Crous P."/>
            <person name="Grigoriev I."/>
        </authorList>
    </citation>
    <scope>NUCLEOTIDE SEQUENCE</scope>
    <source>
        <strain evidence="3">CBS 473.64</strain>
    </source>
</reference>
<dbReference type="AlphaFoldDB" id="A0A6A6SCZ6"/>
<dbReference type="Proteomes" id="UP000799753">
    <property type="component" value="Unassembled WGS sequence"/>
</dbReference>
<evidence type="ECO:0000313" key="3">
    <source>
        <dbReference type="EMBL" id="KAF2645755.1"/>
    </source>
</evidence>
<sequence length="249" mass="28335">MAPFSRLNSETQDQINAFVTQIAAKFAVAEDQLFTIIPEDIRPRKENNGYIAGEAEPENDARNWGLKFITLLTTIVRHLDGDLNKFQSDLRDIVWERNEADHPWCTLENIRKLKKGYEGGVEDDGAIDDEGAVEEDFEYLAGEKHDRSPEKKQKRTRLRRNSFGWARPEKKPRIGLDRPKKSKVIVAGCVPSTRAFRSSADSCHSGEEMADPNTATNSLALLRTEIVLAEMKAQQARRKLERLYGQHRA</sequence>
<proteinExistence type="predicted"/>
<keyword evidence="4" id="KW-1185">Reference proteome</keyword>
<feature type="compositionally biased region" description="Basic and acidic residues" evidence="2">
    <location>
        <begin position="141"/>
        <end position="151"/>
    </location>
</feature>
<feature type="region of interest" description="Disordered" evidence="2">
    <location>
        <begin position="141"/>
        <end position="178"/>
    </location>
</feature>
<accession>A0A6A6SCZ6</accession>
<name>A0A6A6SCZ6_9PLEO</name>